<dbReference type="Proteomes" id="UP000079169">
    <property type="component" value="Unplaced"/>
</dbReference>
<proteinExistence type="predicted"/>
<keyword evidence="1" id="KW-0175">Coiled coil</keyword>
<protein>
    <submittedName>
        <fullName evidence="3">Uncharacterized protein LOC108253783</fullName>
    </submittedName>
</protein>
<keyword evidence="2" id="KW-1185">Reference proteome</keyword>
<evidence type="ECO:0000313" key="2">
    <source>
        <dbReference type="Proteomes" id="UP000079169"/>
    </source>
</evidence>
<reference evidence="3" key="1">
    <citation type="submission" date="2025-08" db="UniProtKB">
        <authorList>
            <consortium name="RefSeq"/>
        </authorList>
    </citation>
    <scope>IDENTIFICATION</scope>
</reference>
<feature type="coiled-coil region" evidence="1">
    <location>
        <begin position="36"/>
        <end position="98"/>
    </location>
</feature>
<evidence type="ECO:0000256" key="1">
    <source>
        <dbReference type="SAM" id="Coils"/>
    </source>
</evidence>
<sequence length="158" mass="18276">MSATDNRKLSFIEEIKKSKLHYLKIETELKRKKLILVSLKKKANEMSNKLEALKCENQLLSADIEFRKASRYKEGHPIEGMSNKLESLKCENQLLSADIEFRKASRYKVGLDISLVKDDIEKIMVDILNIESKSKQCEVNSKLFEQSTQAMRNQVNHS</sequence>
<dbReference type="AlphaFoldDB" id="A0A1S4EP89"/>
<accession>A0A1S4EP89</accession>
<dbReference type="RefSeq" id="XP_017303892.1">
    <property type="nucleotide sequence ID" value="XM_017448403.2"/>
</dbReference>
<gene>
    <name evidence="3" type="primary">LOC108253783</name>
</gene>
<dbReference type="GeneID" id="108253783"/>
<organism evidence="2 3">
    <name type="scientific">Diaphorina citri</name>
    <name type="common">Asian citrus psyllid</name>
    <dbReference type="NCBI Taxonomy" id="121845"/>
    <lineage>
        <taxon>Eukaryota</taxon>
        <taxon>Metazoa</taxon>
        <taxon>Ecdysozoa</taxon>
        <taxon>Arthropoda</taxon>
        <taxon>Hexapoda</taxon>
        <taxon>Insecta</taxon>
        <taxon>Pterygota</taxon>
        <taxon>Neoptera</taxon>
        <taxon>Paraneoptera</taxon>
        <taxon>Hemiptera</taxon>
        <taxon>Sternorrhyncha</taxon>
        <taxon>Psylloidea</taxon>
        <taxon>Psyllidae</taxon>
        <taxon>Diaphorininae</taxon>
        <taxon>Diaphorina</taxon>
    </lineage>
</organism>
<evidence type="ECO:0000313" key="3">
    <source>
        <dbReference type="RefSeq" id="XP_017303892.1"/>
    </source>
</evidence>
<name>A0A1S4EP89_DIACI</name>
<dbReference type="KEGG" id="dci:108253783"/>
<dbReference type="PaxDb" id="121845-A0A1S4EP89"/>